<organism evidence="7 8">
    <name type="scientific">Hymenobacter defluvii</name>
    <dbReference type="NCBI Taxonomy" id="2054411"/>
    <lineage>
        <taxon>Bacteria</taxon>
        <taxon>Pseudomonadati</taxon>
        <taxon>Bacteroidota</taxon>
        <taxon>Cytophagia</taxon>
        <taxon>Cytophagales</taxon>
        <taxon>Hymenobacteraceae</taxon>
        <taxon>Hymenobacter</taxon>
    </lineage>
</organism>
<evidence type="ECO:0000256" key="2">
    <source>
        <dbReference type="ARBA" id="ARBA00022692"/>
    </source>
</evidence>
<feature type="transmembrane region" description="Helical" evidence="6">
    <location>
        <begin position="82"/>
        <end position="100"/>
    </location>
</feature>
<evidence type="ECO:0000256" key="3">
    <source>
        <dbReference type="ARBA" id="ARBA00022989"/>
    </source>
</evidence>
<protein>
    <submittedName>
        <fullName evidence="7">Phage holin family protein</fullName>
    </submittedName>
</protein>
<keyword evidence="4 6" id="KW-0472">Membrane</keyword>
<evidence type="ECO:0000256" key="5">
    <source>
        <dbReference type="SAM" id="MobiDB-lite"/>
    </source>
</evidence>
<keyword evidence="3 6" id="KW-1133">Transmembrane helix</keyword>
<reference evidence="7 8" key="1">
    <citation type="submission" date="2021-03" db="EMBL/GenBank/DDBJ databases">
        <authorList>
            <person name="Kim M.K."/>
        </authorList>
    </citation>
    <scope>NUCLEOTIDE SEQUENCE [LARGE SCALE GENOMIC DNA]</scope>
    <source>
        <strain evidence="7 8">BT507</strain>
    </source>
</reference>
<evidence type="ECO:0000256" key="1">
    <source>
        <dbReference type="ARBA" id="ARBA00004141"/>
    </source>
</evidence>
<sequence length="182" mass="19897">MRILLDAAGAVATKGSKLEVSLLAGITALPFVPLVEKYLFKDWQFLGFLSVLIMVDTFTAVSYAWHVGTLSSRAFSRLFKKLLIYMGLLIMAHVMTSFTVNGQPNFLFQHFNWLIFISIMVREALSIVENIGAMEPGLVPPWVRKRLAMLNESGPSLSAVFTPDPSAPAAAPSPSSPPTDPV</sequence>
<gene>
    <name evidence="7" type="ORF">J4D97_08835</name>
</gene>
<feature type="region of interest" description="Disordered" evidence="5">
    <location>
        <begin position="159"/>
        <end position="182"/>
    </location>
</feature>
<evidence type="ECO:0000256" key="6">
    <source>
        <dbReference type="SAM" id="Phobius"/>
    </source>
</evidence>
<keyword evidence="8" id="KW-1185">Reference proteome</keyword>
<dbReference type="EMBL" id="JAGETX010000004">
    <property type="protein sequence ID" value="MBO3270751.1"/>
    <property type="molecule type" value="Genomic_DNA"/>
</dbReference>
<feature type="compositionally biased region" description="Low complexity" evidence="5">
    <location>
        <begin position="162"/>
        <end position="173"/>
    </location>
</feature>
<dbReference type="RefSeq" id="WP_208307269.1">
    <property type="nucleotide sequence ID" value="NZ_JAGETX010000004.1"/>
</dbReference>
<accession>A0ABS3TAS9</accession>
<comment type="subcellular location">
    <subcellularLocation>
        <location evidence="1">Membrane</location>
        <topology evidence="1">Multi-pass membrane protein</topology>
    </subcellularLocation>
</comment>
<proteinExistence type="predicted"/>
<evidence type="ECO:0000313" key="7">
    <source>
        <dbReference type="EMBL" id="MBO3270751.1"/>
    </source>
</evidence>
<comment type="caution">
    <text evidence="7">The sequence shown here is derived from an EMBL/GenBank/DDBJ whole genome shotgun (WGS) entry which is preliminary data.</text>
</comment>
<dbReference type="Proteomes" id="UP000670527">
    <property type="component" value="Unassembled WGS sequence"/>
</dbReference>
<name>A0ABS3TAS9_9BACT</name>
<dbReference type="InterPro" id="IPR006480">
    <property type="entry name" value="Phage_holin_4_1"/>
</dbReference>
<dbReference type="Pfam" id="PF05105">
    <property type="entry name" value="Phage_holin_4_1"/>
    <property type="match status" value="1"/>
</dbReference>
<feature type="transmembrane region" description="Helical" evidence="6">
    <location>
        <begin position="46"/>
        <end position="70"/>
    </location>
</feature>
<evidence type="ECO:0000313" key="8">
    <source>
        <dbReference type="Proteomes" id="UP000670527"/>
    </source>
</evidence>
<evidence type="ECO:0000256" key="4">
    <source>
        <dbReference type="ARBA" id="ARBA00023136"/>
    </source>
</evidence>
<keyword evidence="2 6" id="KW-0812">Transmembrane</keyword>